<evidence type="ECO:0000256" key="2">
    <source>
        <dbReference type="PROSITE-ProRule" id="PRU00176"/>
    </source>
</evidence>
<dbReference type="Pfam" id="PF00076">
    <property type="entry name" value="RRM_1"/>
    <property type="match status" value="1"/>
</dbReference>
<proteinExistence type="predicted"/>
<gene>
    <name evidence="4" type="ORF">Ahy_A03g016768</name>
</gene>
<dbReference type="InterPro" id="IPR000504">
    <property type="entry name" value="RRM_dom"/>
</dbReference>
<dbReference type="GO" id="GO:0003723">
    <property type="term" value="F:RNA binding"/>
    <property type="evidence" value="ECO:0007669"/>
    <property type="project" value="UniProtKB-UniRule"/>
</dbReference>
<evidence type="ECO:0000259" key="3">
    <source>
        <dbReference type="PROSITE" id="PS50102"/>
    </source>
</evidence>
<dbReference type="InterPro" id="IPR012677">
    <property type="entry name" value="Nucleotide-bd_a/b_plait_sf"/>
</dbReference>
<dbReference type="InterPro" id="IPR035979">
    <property type="entry name" value="RBD_domain_sf"/>
</dbReference>
<sequence length="135" mass="15016">MYCVPSATATQKTTRVCSSSSSKMRLNPALTNATNLLFKNSCPFSPLLFPRHSSTNLLVTGLSYDTNETVLRDAFEQHGELIEVKVICDHVTGKSKGYGFVRFTTETSAATGRKEMHKKIIDGRRIRVCYAHKQA</sequence>
<dbReference type="PANTHER" id="PTHR48027">
    <property type="entry name" value="HETEROGENEOUS NUCLEAR RIBONUCLEOPROTEIN 87F-RELATED"/>
    <property type="match status" value="1"/>
</dbReference>
<organism evidence="4 5">
    <name type="scientific">Arachis hypogaea</name>
    <name type="common">Peanut</name>
    <dbReference type="NCBI Taxonomy" id="3818"/>
    <lineage>
        <taxon>Eukaryota</taxon>
        <taxon>Viridiplantae</taxon>
        <taxon>Streptophyta</taxon>
        <taxon>Embryophyta</taxon>
        <taxon>Tracheophyta</taxon>
        <taxon>Spermatophyta</taxon>
        <taxon>Magnoliopsida</taxon>
        <taxon>eudicotyledons</taxon>
        <taxon>Gunneridae</taxon>
        <taxon>Pentapetalae</taxon>
        <taxon>rosids</taxon>
        <taxon>fabids</taxon>
        <taxon>Fabales</taxon>
        <taxon>Fabaceae</taxon>
        <taxon>Papilionoideae</taxon>
        <taxon>50 kb inversion clade</taxon>
        <taxon>dalbergioids sensu lato</taxon>
        <taxon>Dalbergieae</taxon>
        <taxon>Pterocarpus clade</taxon>
        <taxon>Arachis</taxon>
    </lineage>
</organism>
<accession>A0A445E4B6</accession>
<dbReference type="SMART" id="SM00360">
    <property type="entry name" value="RRM"/>
    <property type="match status" value="1"/>
</dbReference>
<dbReference type="Proteomes" id="UP000289738">
    <property type="component" value="Chromosome A03"/>
</dbReference>
<comment type="caution">
    <text evidence="4">The sequence shown here is derived from an EMBL/GenBank/DDBJ whole genome shotgun (WGS) entry which is preliminary data.</text>
</comment>
<dbReference type="Gene3D" id="3.30.70.330">
    <property type="match status" value="1"/>
</dbReference>
<keyword evidence="1 2" id="KW-0694">RNA-binding</keyword>
<dbReference type="SUPFAM" id="SSF54928">
    <property type="entry name" value="RNA-binding domain, RBD"/>
    <property type="match status" value="1"/>
</dbReference>
<dbReference type="AlphaFoldDB" id="A0A445E4B6"/>
<evidence type="ECO:0000313" key="5">
    <source>
        <dbReference type="Proteomes" id="UP000289738"/>
    </source>
</evidence>
<dbReference type="PROSITE" id="PS50102">
    <property type="entry name" value="RRM"/>
    <property type="match status" value="1"/>
</dbReference>
<evidence type="ECO:0000256" key="1">
    <source>
        <dbReference type="ARBA" id="ARBA00022884"/>
    </source>
</evidence>
<dbReference type="EMBL" id="SDMP01000003">
    <property type="protein sequence ID" value="RYR70267.1"/>
    <property type="molecule type" value="Genomic_DNA"/>
</dbReference>
<keyword evidence="5" id="KW-1185">Reference proteome</keyword>
<feature type="domain" description="RRM" evidence="3">
    <location>
        <begin position="55"/>
        <end position="133"/>
    </location>
</feature>
<evidence type="ECO:0000313" key="4">
    <source>
        <dbReference type="EMBL" id="RYR70267.1"/>
    </source>
</evidence>
<reference evidence="4 5" key="1">
    <citation type="submission" date="2019-01" db="EMBL/GenBank/DDBJ databases">
        <title>Sequencing of cultivated peanut Arachis hypogaea provides insights into genome evolution and oil improvement.</title>
        <authorList>
            <person name="Chen X."/>
        </authorList>
    </citation>
    <scope>NUCLEOTIDE SEQUENCE [LARGE SCALE GENOMIC DNA]</scope>
    <source>
        <strain evidence="5">cv. Fuhuasheng</strain>
        <tissue evidence="4">Leaves</tissue>
    </source>
</reference>
<dbReference type="STRING" id="3818.A0A445E4B6"/>
<dbReference type="InterPro" id="IPR052462">
    <property type="entry name" value="SLIRP/GR-RBP-like"/>
</dbReference>
<protein>
    <recommendedName>
        <fullName evidence="3">RRM domain-containing protein</fullName>
    </recommendedName>
</protein>
<name>A0A445E4B6_ARAHY</name>
<dbReference type="FunFam" id="3.30.70.330:FF:000714">
    <property type="entry name" value="Glycine-rich RNA-binding protein 2, mitochondrial"/>
    <property type="match status" value="1"/>
</dbReference>